<protein>
    <submittedName>
        <fullName evidence="2">Predicted protein</fullName>
    </submittedName>
</protein>
<organism evidence="3">
    <name type="scientific">Laccaria bicolor (strain S238N-H82 / ATCC MYA-4686)</name>
    <name type="common">Bicoloured deceiver</name>
    <name type="synonym">Laccaria laccata var. bicolor</name>
    <dbReference type="NCBI Taxonomy" id="486041"/>
    <lineage>
        <taxon>Eukaryota</taxon>
        <taxon>Fungi</taxon>
        <taxon>Dikarya</taxon>
        <taxon>Basidiomycota</taxon>
        <taxon>Agaricomycotina</taxon>
        <taxon>Agaricomycetes</taxon>
        <taxon>Agaricomycetidae</taxon>
        <taxon>Agaricales</taxon>
        <taxon>Agaricineae</taxon>
        <taxon>Hydnangiaceae</taxon>
        <taxon>Laccaria</taxon>
    </lineage>
</organism>
<dbReference type="GeneID" id="6083181"/>
<feature type="domain" description="N-acetyltransferase" evidence="1">
    <location>
        <begin position="83"/>
        <end position="139"/>
    </location>
</feature>
<dbReference type="Pfam" id="PF00583">
    <property type="entry name" value="Acetyltransf_1"/>
    <property type="match status" value="1"/>
</dbReference>
<dbReference type="InterPro" id="IPR000182">
    <property type="entry name" value="GNAT_dom"/>
</dbReference>
<dbReference type="KEGG" id="lbc:LACBIDRAFT_310437"/>
<proteinExistence type="predicted"/>
<dbReference type="OrthoDB" id="410198at2759"/>
<dbReference type="SUPFAM" id="SSF55729">
    <property type="entry name" value="Acyl-CoA N-acyltransferases (Nat)"/>
    <property type="match status" value="1"/>
</dbReference>
<dbReference type="InParanoid" id="B0DUC1"/>
<dbReference type="HOGENOM" id="CLU_056607_4_0_1"/>
<evidence type="ECO:0000259" key="1">
    <source>
        <dbReference type="Pfam" id="PF00583"/>
    </source>
</evidence>
<dbReference type="Proteomes" id="UP000001194">
    <property type="component" value="Unassembled WGS sequence"/>
</dbReference>
<dbReference type="AlphaFoldDB" id="B0DUC1"/>
<accession>B0DUC1</accession>
<reference evidence="2 3" key="1">
    <citation type="journal article" date="2008" name="Nature">
        <title>The genome of Laccaria bicolor provides insights into mycorrhizal symbiosis.</title>
        <authorList>
            <person name="Martin F."/>
            <person name="Aerts A."/>
            <person name="Ahren D."/>
            <person name="Brun A."/>
            <person name="Danchin E.G.J."/>
            <person name="Duchaussoy F."/>
            <person name="Gibon J."/>
            <person name="Kohler A."/>
            <person name="Lindquist E."/>
            <person name="Pereda V."/>
            <person name="Salamov A."/>
            <person name="Shapiro H.J."/>
            <person name="Wuyts J."/>
            <person name="Blaudez D."/>
            <person name="Buee M."/>
            <person name="Brokstein P."/>
            <person name="Canbaeck B."/>
            <person name="Cohen D."/>
            <person name="Courty P.E."/>
            <person name="Coutinho P.M."/>
            <person name="Delaruelle C."/>
            <person name="Detter J.C."/>
            <person name="Deveau A."/>
            <person name="DiFazio S."/>
            <person name="Duplessis S."/>
            <person name="Fraissinet-Tachet L."/>
            <person name="Lucic E."/>
            <person name="Frey-Klett P."/>
            <person name="Fourrey C."/>
            <person name="Feussner I."/>
            <person name="Gay G."/>
            <person name="Grimwood J."/>
            <person name="Hoegger P.J."/>
            <person name="Jain P."/>
            <person name="Kilaru S."/>
            <person name="Labbe J."/>
            <person name="Lin Y.C."/>
            <person name="Legue V."/>
            <person name="Le Tacon F."/>
            <person name="Marmeisse R."/>
            <person name="Melayah D."/>
            <person name="Montanini B."/>
            <person name="Muratet M."/>
            <person name="Nehls U."/>
            <person name="Niculita-Hirzel H."/>
            <person name="Oudot-Le Secq M.P."/>
            <person name="Peter M."/>
            <person name="Quesneville H."/>
            <person name="Rajashekar B."/>
            <person name="Reich M."/>
            <person name="Rouhier N."/>
            <person name="Schmutz J."/>
            <person name="Yin T."/>
            <person name="Chalot M."/>
            <person name="Henrissat B."/>
            <person name="Kuees U."/>
            <person name="Lucas S."/>
            <person name="Van de Peer Y."/>
            <person name="Podila G.K."/>
            <person name="Polle A."/>
            <person name="Pukkila P.J."/>
            <person name="Richardson P.M."/>
            <person name="Rouze P."/>
            <person name="Sanders I.R."/>
            <person name="Stajich J.E."/>
            <person name="Tunlid A."/>
            <person name="Tuskan G."/>
            <person name="Grigoriev I.V."/>
        </authorList>
    </citation>
    <scope>NUCLEOTIDE SEQUENCE [LARGE SCALE GENOMIC DNA]</scope>
    <source>
        <strain evidence="3">S238N-H82 / ATCC MYA-4686</strain>
    </source>
</reference>
<evidence type="ECO:0000313" key="3">
    <source>
        <dbReference type="Proteomes" id="UP000001194"/>
    </source>
</evidence>
<gene>
    <name evidence="2" type="ORF">LACBIDRAFT_310437</name>
</gene>
<dbReference type="EMBL" id="DS547136">
    <property type="protein sequence ID" value="EDR01777.1"/>
    <property type="molecule type" value="Genomic_DNA"/>
</dbReference>
<dbReference type="RefSeq" id="XP_001887590.1">
    <property type="nucleotide sequence ID" value="XM_001887555.1"/>
</dbReference>
<dbReference type="GO" id="GO:0016747">
    <property type="term" value="F:acyltransferase activity, transferring groups other than amino-acyl groups"/>
    <property type="evidence" value="ECO:0007669"/>
    <property type="project" value="InterPro"/>
</dbReference>
<dbReference type="InterPro" id="IPR016181">
    <property type="entry name" value="Acyl_CoA_acyltransferase"/>
</dbReference>
<dbReference type="Gene3D" id="3.40.630.30">
    <property type="match status" value="1"/>
</dbReference>
<sequence length="178" mass="20367">MAQKTPILRFQIIGQEQTIPLHHSILWPNMTLEHVLSTEDDKGLYPGIFCPLLDDPIAVTLLFIESFPIDNNDHASSSSKNGQRMVRFRNLVCDTKSQRRGVGTRLLAFALSMARSELNATIVWWDARTSSQDWYKRRGPKAFGTGFFKDSAEYMSMRIIVWELKGQQYSESVEHEAS</sequence>
<keyword evidence="3" id="KW-1185">Reference proteome</keyword>
<evidence type="ECO:0000313" key="2">
    <source>
        <dbReference type="EMBL" id="EDR01777.1"/>
    </source>
</evidence>
<name>B0DUC1_LACBS</name>